<comment type="function">
    <text evidence="1">May be involved in transcriptional regulation.</text>
</comment>
<organism evidence="17 18">
    <name type="scientific">Leptobrachium leishanense</name>
    <name type="common">Leishan spiny toad</name>
    <dbReference type="NCBI Taxonomy" id="445787"/>
    <lineage>
        <taxon>Eukaryota</taxon>
        <taxon>Metazoa</taxon>
        <taxon>Chordata</taxon>
        <taxon>Craniata</taxon>
        <taxon>Vertebrata</taxon>
        <taxon>Euteleostomi</taxon>
        <taxon>Amphibia</taxon>
        <taxon>Batrachia</taxon>
        <taxon>Anura</taxon>
        <taxon>Pelobatoidea</taxon>
        <taxon>Megophryidae</taxon>
        <taxon>Leptobrachium</taxon>
    </lineage>
</organism>
<feature type="region of interest" description="Disordered" evidence="14">
    <location>
        <begin position="1"/>
        <end position="33"/>
    </location>
</feature>
<accession>A0A8C5QWJ0</accession>
<evidence type="ECO:0000256" key="9">
    <source>
        <dbReference type="ARBA" id="ARBA00023125"/>
    </source>
</evidence>
<dbReference type="InterPro" id="IPR011333">
    <property type="entry name" value="SKP1/BTB/POZ_sf"/>
</dbReference>
<dbReference type="PANTHER" id="PTHR24399:SF23">
    <property type="entry name" value="C2H2-TYPE DOMAIN-CONTAINING PROTEIN"/>
    <property type="match status" value="1"/>
</dbReference>
<feature type="region of interest" description="Disordered" evidence="14">
    <location>
        <begin position="720"/>
        <end position="796"/>
    </location>
</feature>
<evidence type="ECO:0000256" key="14">
    <source>
        <dbReference type="SAM" id="MobiDB-lite"/>
    </source>
</evidence>
<dbReference type="SUPFAM" id="SSF54695">
    <property type="entry name" value="POZ domain"/>
    <property type="match status" value="1"/>
</dbReference>
<feature type="domain" description="C2H2-type" evidence="16">
    <location>
        <begin position="519"/>
        <end position="546"/>
    </location>
</feature>
<dbReference type="InterPro" id="IPR036236">
    <property type="entry name" value="Znf_C2H2_sf"/>
</dbReference>
<evidence type="ECO:0000256" key="4">
    <source>
        <dbReference type="ARBA" id="ARBA00022723"/>
    </source>
</evidence>
<dbReference type="GO" id="GO:0001227">
    <property type="term" value="F:DNA-binding transcription repressor activity, RNA polymerase II-specific"/>
    <property type="evidence" value="ECO:0007669"/>
    <property type="project" value="TreeGrafter"/>
</dbReference>
<evidence type="ECO:0000256" key="6">
    <source>
        <dbReference type="ARBA" id="ARBA00022771"/>
    </source>
</evidence>
<evidence type="ECO:0000256" key="10">
    <source>
        <dbReference type="ARBA" id="ARBA00023163"/>
    </source>
</evidence>
<evidence type="ECO:0000256" key="11">
    <source>
        <dbReference type="ARBA" id="ARBA00023242"/>
    </source>
</evidence>
<dbReference type="FunFam" id="3.30.160.60:FF:001019">
    <property type="entry name" value="Zinc finger and BTB domain-containing protein 41"/>
    <property type="match status" value="1"/>
</dbReference>
<feature type="domain" description="C2H2-type" evidence="16">
    <location>
        <begin position="333"/>
        <end position="360"/>
    </location>
</feature>
<evidence type="ECO:0000256" key="12">
    <source>
        <dbReference type="ARBA" id="ARBA00070983"/>
    </source>
</evidence>
<name>A0A8C5QWJ0_9ANUR</name>
<feature type="compositionally biased region" description="Basic and acidic residues" evidence="14">
    <location>
        <begin position="263"/>
        <end position="272"/>
    </location>
</feature>
<dbReference type="PROSITE" id="PS00028">
    <property type="entry name" value="ZINC_FINGER_C2H2_1"/>
    <property type="match status" value="13"/>
</dbReference>
<dbReference type="PROSITE" id="PS50097">
    <property type="entry name" value="BTB"/>
    <property type="match status" value="1"/>
</dbReference>
<dbReference type="FunFam" id="3.30.160.60:FF:000888">
    <property type="entry name" value="zinc finger and BTB domain-containing protein 41"/>
    <property type="match status" value="1"/>
</dbReference>
<dbReference type="SMART" id="SM00355">
    <property type="entry name" value="ZnF_C2H2"/>
    <property type="match status" value="14"/>
</dbReference>
<evidence type="ECO:0000256" key="5">
    <source>
        <dbReference type="ARBA" id="ARBA00022737"/>
    </source>
</evidence>
<sequence length="908" mass="103360">MKKRRKVAPKSQVTSTRATGKNSPTNSPSVTRDQETTLFEASVSQHPDQRKLLSSLSYNKNLLKYLNDDRARQTSFCDLLIIVEGKEFRVHKVVVAVGSSYFHACLSKNPLTQVVTLDHVSSSVFQHLLHFLYTSEFLVWDNEISLVLEAARFLDIIDAVKLLAVENIAHSAIGDESLPTEDESTSNTETPNICPACGRNFCYRKTLDNHMNKAHGLAKTSDILNDDPSTRKSTRKRKSPVKFENGEERDKETLSSDESSNGGHDRTVSGREMDEEVLQIEEDDAEETSGGDEGQSSCDLGDTVDGNPNLNTSGNYPDGLAPIVLQDSSKKELKCPKCGKVFDRIGKYESHTRVHTGEKPFECNICQQRYSTKSNLTVHRKRHNSDTVIPSKEHKCPFCSKLHASRKTLVKHIRRFHPENAQEFLAIKKITNEGWKCDICNKTFTRRPHLEEHMILHSQDKPFKCIYCDEKFKSRFKRLKHQEKFHLGPFPCGVCGRQFNDSGNLKRHIDYTHGGKRKWTCFVCGKSVRERTTLKEHMRIHSGEKPHLCSICGQSFRHGSSYRLHLRVHHEDKRYECEECGKTFIRHDHLTKHKKIHSGEKAHQCEECGKCFGRRDHLTVHYKSVHLGEKVWQKYKATFHQCEVCKKVFKGKSSLEMHFRTHSGEKPYKCQICNQSFRIKKTLTKHLVIHSDARPFNCQHCNATFKRKDKLKYHIDHVHGAKTEQEMHEEPKRDLTAPEKAVPERAASKKAVPERAASKKDVPERAASKKAVPERPASKKAAPERTTFEKVATERAVSEKAVPGRTFSDGTNADIYVPLTLVPFEIAEMDGELERHVASSVNPSQAEYQRTPDIAFLEKYTLTPQPATLLHPVRAEQILEGREHSYLGILLGLDPQHPVQGLVTGENH</sequence>
<dbReference type="GeneTree" id="ENSGT00550000075080"/>
<feature type="domain" description="C2H2-type" evidence="16">
    <location>
        <begin position="575"/>
        <end position="602"/>
    </location>
</feature>
<keyword evidence="10" id="KW-0804">Transcription</keyword>
<feature type="domain" description="C2H2-type" evidence="16">
    <location>
        <begin position="547"/>
        <end position="574"/>
    </location>
</feature>
<dbReference type="Pfam" id="PF00096">
    <property type="entry name" value="zf-C2H2"/>
    <property type="match status" value="9"/>
</dbReference>
<keyword evidence="5" id="KW-0677">Repeat</keyword>
<evidence type="ECO:0000259" key="16">
    <source>
        <dbReference type="PROSITE" id="PS50157"/>
    </source>
</evidence>
<keyword evidence="18" id="KW-1185">Reference proteome</keyword>
<dbReference type="PANTHER" id="PTHR24399">
    <property type="entry name" value="ZINC FINGER AND BTB DOMAIN-CONTAINING"/>
    <property type="match status" value="1"/>
</dbReference>
<feature type="domain" description="BTB" evidence="15">
    <location>
        <begin position="77"/>
        <end position="141"/>
    </location>
</feature>
<dbReference type="Pfam" id="PF00651">
    <property type="entry name" value="BTB"/>
    <property type="match status" value="1"/>
</dbReference>
<feature type="domain" description="C2H2-type" evidence="16">
    <location>
        <begin position="696"/>
        <end position="724"/>
    </location>
</feature>
<comment type="subcellular location">
    <subcellularLocation>
        <location evidence="2">Nucleus</location>
    </subcellularLocation>
</comment>
<dbReference type="PROSITE" id="PS50157">
    <property type="entry name" value="ZINC_FINGER_C2H2_2"/>
    <property type="match status" value="14"/>
</dbReference>
<dbReference type="InterPro" id="IPR000210">
    <property type="entry name" value="BTB/POZ_dom"/>
</dbReference>
<dbReference type="GO" id="GO:0002682">
    <property type="term" value="P:regulation of immune system process"/>
    <property type="evidence" value="ECO:0007669"/>
    <property type="project" value="TreeGrafter"/>
</dbReference>
<evidence type="ECO:0000256" key="3">
    <source>
        <dbReference type="ARBA" id="ARBA00006991"/>
    </source>
</evidence>
<evidence type="ECO:0000313" key="17">
    <source>
        <dbReference type="Ensembl" id="ENSLLEP00000043448.1"/>
    </source>
</evidence>
<dbReference type="GO" id="GO:0000978">
    <property type="term" value="F:RNA polymerase II cis-regulatory region sequence-specific DNA binding"/>
    <property type="evidence" value="ECO:0007669"/>
    <property type="project" value="TreeGrafter"/>
</dbReference>
<dbReference type="FunFam" id="3.30.160.60:FF:001282">
    <property type="entry name" value="Zinc finger and BTB domain-containing protein 41"/>
    <property type="match status" value="1"/>
</dbReference>
<dbReference type="FunFam" id="3.30.160.60:FF:000446">
    <property type="entry name" value="Zinc finger protein"/>
    <property type="match status" value="1"/>
</dbReference>
<feature type="domain" description="C2H2-type" evidence="16">
    <location>
        <begin position="361"/>
        <end position="388"/>
    </location>
</feature>
<dbReference type="SMART" id="SM00225">
    <property type="entry name" value="BTB"/>
    <property type="match status" value="1"/>
</dbReference>
<keyword evidence="7" id="KW-0862">Zinc</keyword>
<protein>
    <recommendedName>
        <fullName evidence="12">Zinc finger and BTB domain-containing protein 41</fullName>
    </recommendedName>
</protein>
<dbReference type="GO" id="GO:0008270">
    <property type="term" value="F:zinc ion binding"/>
    <property type="evidence" value="ECO:0007669"/>
    <property type="project" value="UniProtKB-KW"/>
</dbReference>
<keyword evidence="8" id="KW-0805">Transcription regulation</keyword>
<dbReference type="SUPFAM" id="SSF57667">
    <property type="entry name" value="beta-beta-alpha zinc fingers"/>
    <property type="match status" value="7"/>
</dbReference>
<proteinExistence type="inferred from homology"/>
<feature type="domain" description="C2H2-type" evidence="16">
    <location>
        <begin position="603"/>
        <end position="631"/>
    </location>
</feature>
<keyword evidence="4" id="KW-0479">Metal-binding</keyword>
<feature type="compositionally biased region" description="Polar residues" evidence="14">
    <location>
        <begin position="11"/>
        <end position="33"/>
    </location>
</feature>
<keyword evidence="6 13" id="KW-0863">Zinc-finger</keyword>
<dbReference type="OrthoDB" id="654211at2759"/>
<gene>
    <name evidence="17" type="primary">ZBTB41</name>
</gene>
<feature type="domain" description="C2H2-type" evidence="16">
    <location>
        <begin position="640"/>
        <end position="667"/>
    </location>
</feature>
<evidence type="ECO:0000256" key="8">
    <source>
        <dbReference type="ARBA" id="ARBA00023015"/>
    </source>
</evidence>
<dbReference type="AlphaFoldDB" id="A0A8C5QWJ0"/>
<evidence type="ECO:0000313" key="18">
    <source>
        <dbReference type="Proteomes" id="UP000694569"/>
    </source>
</evidence>
<evidence type="ECO:0000256" key="2">
    <source>
        <dbReference type="ARBA" id="ARBA00004123"/>
    </source>
</evidence>
<feature type="compositionally biased region" description="Acidic residues" evidence="14">
    <location>
        <begin position="273"/>
        <end position="290"/>
    </location>
</feature>
<dbReference type="CDD" id="cd18226">
    <property type="entry name" value="BTB_POZ_ZBTB41"/>
    <property type="match status" value="1"/>
</dbReference>
<feature type="domain" description="C2H2-type" evidence="16">
    <location>
        <begin position="463"/>
        <end position="491"/>
    </location>
</feature>
<evidence type="ECO:0000256" key="13">
    <source>
        <dbReference type="PROSITE-ProRule" id="PRU00042"/>
    </source>
</evidence>
<evidence type="ECO:0000256" key="1">
    <source>
        <dbReference type="ARBA" id="ARBA00003767"/>
    </source>
</evidence>
<comment type="similarity">
    <text evidence="3">Belongs to the krueppel C2H2-type zinc-finger protein family.</text>
</comment>
<dbReference type="Gene3D" id="3.30.710.10">
    <property type="entry name" value="Potassium Channel Kv1.1, Chain A"/>
    <property type="match status" value="1"/>
</dbReference>
<feature type="compositionally biased region" description="Basic and acidic residues" evidence="14">
    <location>
        <begin position="244"/>
        <end position="254"/>
    </location>
</feature>
<dbReference type="Proteomes" id="UP000694569">
    <property type="component" value="Unplaced"/>
</dbReference>
<keyword evidence="11" id="KW-0539">Nucleus</keyword>
<dbReference type="InterPro" id="IPR013087">
    <property type="entry name" value="Znf_C2H2_type"/>
</dbReference>
<dbReference type="FunFam" id="3.30.160.60:FF:003301">
    <property type="entry name" value="Zinc finger and BTB domain containing 41"/>
    <property type="match status" value="1"/>
</dbReference>
<keyword evidence="9" id="KW-0238">DNA-binding</keyword>
<dbReference type="Ensembl" id="ENSLLET00000045180.1">
    <property type="protein sequence ID" value="ENSLLEP00000043448.1"/>
    <property type="gene ID" value="ENSLLEG00000027621.1"/>
</dbReference>
<dbReference type="FunFam" id="3.30.160.60:FF:000841">
    <property type="entry name" value="zinc finger and BTB domain-containing protein 41"/>
    <property type="match status" value="1"/>
</dbReference>
<feature type="domain" description="C2H2-type" evidence="16">
    <location>
        <begin position="192"/>
        <end position="220"/>
    </location>
</feature>
<feature type="domain" description="C2H2-type" evidence="16">
    <location>
        <begin position="394"/>
        <end position="422"/>
    </location>
</feature>
<feature type="domain" description="C2H2-type" evidence="16">
    <location>
        <begin position="435"/>
        <end position="462"/>
    </location>
</feature>
<feature type="compositionally biased region" description="Polar residues" evidence="14">
    <location>
        <begin position="306"/>
        <end position="315"/>
    </location>
</feature>
<dbReference type="GO" id="GO:0001817">
    <property type="term" value="P:regulation of cytokine production"/>
    <property type="evidence" value="ECO:0007669"/>
    <property type="project" value="TreeGrafter"/>
</dbReference>
<evidence type="ECO:0000259" key="15">
    <source>
        <dbReference type="PROSITE" id="PS50097"/>
    </source>
</evidence>
<feature type="domain" description="C2H2-type" evidence="16">
    <location>
        <begin position="668"/>
        <end position="695"/>
    </location>
</feature>
<dbReference type="FunFam" id="3.30.160.60:FF:000624">
    <property type="entry name" value="zinc finger protein 697"/>
    <property type="match status" value="1"/>
</dbReference>
<evidence type="ECO:0000256" key="7">
    <source>
        <dbReference type="ARBA" id="ARBA00022833"/>
    </source>
</evidence>
<dbReference type="GO" id="GO:0005654">
    <property type="term" value="C:nucleoplasm"/>
    <property type="evidence" value="ECO:0007669"/>
    <property type="project" value="TreeGrafter"/>
</dbReference>
<reference evidence="17" key="1">
    <citation type="submission" date="2025-08" db="UniProtKB">
        <authorList>
            <consortium name="Ensembl"/>
        </authorList>
    </citation>
    <scope>IDENTIFICATION</scope>
</reference>
<feature type="domain" description="C2H2-type" evidence="16">
    <location>
        <begin position="490"/>
        <end position="518"/>
    </location>
</feature>
<feature type="region of interest" description="Disordered" evidence="14">
    <location>
        <begin position="219"/>
        <end position="317"/>
    </location>
</feature>
<dbReference type="FunFam" id="3.30.160.60:FF:001227">
    <property type="entry name" value="Zinc finger and BTB domain containing 41"/>
    <property type="match status" value="1"/>
</dbReference>
<dbReference type="FunFam" id="3.30.160.60:FF:000337">
    <property type="entry name" value="Zinc finger and BTB domain containing 41"/>
    <property type="match status" value="2"/>
</dbReference>
<reference evidence="17" key="2">
    <citation type="submission" date="2025-09" db="UniProtKB">
        <authorList>
            <consortium name="Ensembl"/>
        </authorList>
    </citation>
    <scope>IDENTIFICATION</scope>
</reference>
<dbReference type="Gene3D" id="3.30.160.60">
    <property type="entry name" value="Classic Zinc Finger"/>
    <property type="match status" value="11"/>
</dbReference>